<dbReference type="InterPro" id="IPR003428">
    <property type="entry name" value="MAM33"/>
</dbReference>
<dbReference type="PANTHER" id="PTHR10826">
    <property type="entry name" value="COMPLEMENT COMPONENT 1"/>
    <property type="match status" value="1"/>
</dbReference>
<evidence type="ECO:0000313" key="1">
    <source>
        <dbReference type="EMBL" id="KNC48696.1"/>
    </source>
</evidence>
<dbReference type="EMBL" id="GL349434">
    <property type="protein sequence ID" value="KNC48696.1"/>
    <property type="molecule type" value="Genomic_DNA"/>
</dbReference>
<gene>
    <name evidence="1" type="ORF">AMSG_00473</name>
</gene>
<dbReference type="PANTHER" id="PTHR10826:SF1">
    <property type="entry name" value="COMPLEMENT COMPONENT 1 Q SUBCOMPONENT-BINDING PROTEIN, MITOCHONDRIAL"/>
    <property type="match status" value="1"/>
</dbReference>
<sequence length="260" mass="27974">MLRLGSGALQAVTMRWAAAATAGVLPAWTGVRCESGVALEEALEKELSESGSLDEHATQREFEDAGFELYIHEPLGGDDDDVLGSTVYELRKALETGEELSIEFALADDEEAAAGGDGEHVDVIGAAMTAAEGGAPQGEVLSQMMGEDPGEDLVSNFKVQLSKPNGGVLVAECVVEKGDYAVEKLKVGQQGDRKLRVHEFSQEEMSVSVGHEADIEDGVLDYLEARGVDEALVGRINAFLEEQVHRDYMAWLRDMRAYLG</sequence>
<dbReference type="InterPro" id="IPR036561">
    <property type="entry name" value="MAM33_sf"/>
</dbReference>
<dbReference type="SUPFAM" id="SSF54529">
    <property type="entry name" value="Mitochondrial glycoprotein MAM33-like"/>
    <property type="match status" value="1"/>
</dbReference>
<dbReference type="RefSeq" id="XP_013762752.1">
    <property type="nucleotide sequence ID" value="XM_013907298.1"/>
</dbReference>
<reference evidence="1 2" key="1">
    <citation type="submission" date="2010-05" db="EMBL/GenBank/DDBJ databases">
        <title>The Genome Sequence of Thecamonas trahens ATCC 50062.</title>
        <authorList>
            <consortium name="The Broad Institute Genome Sequencing Platform"/>
            <person name="Russ C."/>
            <person name="Cuomo C."/>
            <person name="Shea T."/>
            <person name="Young S.K."/>
            <person name="Zeng Q."/>
            <person name="Koehrsen M."/>
            <person name="Haas B."/>
            <person name="Borodovsky M."/>
            <person name="Guigo R."/>
            <person name="Alvarado L."/>
            <person name="Berlin A."/>
            <person name="Bochicchio J."/>
            <person name="Borenstein D."/>
            <person name="Chapman S."/>
            <person name="Chen Z."/>
            <person name="Freedman E."/>
            <person name="Gellesch M."/>
            <person name="Goldberg J."/>
            <person name="Griggs A."/>
            <person name="Gujja S."/>
            <person name="Heilman E."/>
            <person name="Heiman D."/>
            <person name="Hepburn T."/>
            <person name="Howarth C."/>
            <person name="Jen D."/>
            <person name="Larson L."/>
            <person name="Mehta T."/>
            <person name="Park D."/>
            <person name="Pearson M."/>
            <person name="Roberts A."/>
            <person name="Saif S."/>
            <person name="Shenoy N."/>
            <person name="Sisk P."/>
            <person name="Stolte C."/>
            <person name="Sykes S."/>
            <person name="Thomson T."/>
            <person name="Walk T."/>
            <person name="White J."/>
            <person name="Yandava C."/>
            <person name="Burger G."/>
            <person name="Gray M.W."/>
            <person name="Holland P.W.H."/>
            <person name="King N."/>
            <person name="Lang F.B.F."/>
            <person name="Roger A.J."/>
            <person name="Ruiz-Trillo I."/>
            <person name="Lander E."/>
            <person name="Nusbaum C."/>
        </authorList>
    </citation>
    <scope>NUCLEOTIDE SEQUENCE [LARGE SCALE GENOMIC DNA]</scope>
    <source>
        <strain evidence="1 2">ATCC 50062</strain>
    </source>
</reference>
<dbReference type="Proteomes" id="UP000054408">
    <property type="component" value="Unassembled WGS sequence"/>
</dbReference>
<evidence type="ECO:0008006" key="3">
    <source>
        <dbReference type="Google" id="ProtNLM"/>
    </source>
</evidence>
<protein>
    <recommendedName>
        <fullName evidence="3">Mitochondrial glycoprotein</fullName>
    </recommendedName>
</protein>
<proteinExistence type="predicted"/>
<keyword evidence="2" id="KW-1185">Reference proteome</keyword>
<dbReference type="GO" id="GO:0042256">
    <property type="term" value="P:cytosolic ribosome assembly"/>
    <property type="evidence" value="ECO:0007669"/>
    <property type="project" value="TreeGrafter"/>
</dbReference>
<accession>A0A0L0D9G3</accession>
<evidence type="ECO:0000313" key="2">
    <source>
        <dbReference type="Proteomes" id="UP000054408"/>
    </source>
</evidence>
<organism evidence="1 2">
    <name type="scientific">Thecamonas trahens ATCC 50062</name>
    <dbReference type="NCBI Taxonomy" id="461836"/>
    <lineage>
        <taxon>Eukaryota</taxon>
        <taxon>Apusozoa</taxon>
        <taxon>Apusomonadida</taxon>
        <taxon>Apusomonadidae</taxon>
        <taxon>Thecamonas</taxon>
    </lineage>
</organism>
<dbReference type="GO" id="GO:0005759">
    <property type="term" value="C:mitochondrial matrix"/>
    <property type="evidence" value="ECO:0007669"/>
    <property type="project" value="InterPro"/>
</dbReference>
<name>A0A0L0D9G3_THETB</name>
<dbReference type="Pfam" id="PF02330">
    <property type="entry name" value="MAM33"/>
    <property type="match status" value="1"/>
</dbReference>
<dbReference type="Gene3D" id="3.10.280.10">
    <property type="entry name" value="Mitochondrial glycoprotein"/>
    <property type="match status" value="1"/>
</dbReference>
<dbReference type="GeneID" id="25560281"/>
<dbReference type="AlphaFoldDB" id="A0A0L0D9G3"/>